<gene>
    <name evidence="2" type="ORF">KC19_9G079300</name>
</gene>
<evidence type="ECO:0000313" key="2">
    <source>
        <dbReference type="EMBL" id="KAG0561625.1"/>
    </source>
</evidence>
<sequence length="54" mass="6250">MQYSCMMFLLRLTLLAAIIRRRLDRDPLRTGGLSTVGMIVYTLFDNPLHDCYGK</sequence>
<protein>
    <submittedName>
        <fullName evidence="2">Uncharacterized protein</fullName>
    </submittedName>
</protein>
<feature type="chain" id="PRO_5035747123" evidence="1">
    <location>
        <begin position="25"/>
        <end position="54"/>
    </location>
</feature>
<feature type="signal peptide" evidence="1">
    <location>
        <begin position="1"/>
        <end position="24"/>
    </location>
</feature>
<dbReference type="EMBL" id="CM026430">
    <property type="protein sequence ID" value="KAG0561625.1"/>
    <property type="molecule type" value="Genomic_DNA"/>
</dbReference>
<evidence type="ECO:0000256" key="1">
    <source>
        <dbReference type="SAM" id="SignalP"/>
    </source>
</evidence>
<proteinExistence type="predicted"/>
<dbReference type="Proteomes" id="UP000822688">
    <property type="component" value="Chromosome 9"/>
</dbReference>
<keyword evidence="1" id="KW-0732">Signal</keyword>
<accession>A0A8T0GT89</accession>
<name>A0A8T0GT89_CERPU</name>
<reference evidence="2" key="1">
    <citation type="submission" date="2020-06" db="EMBL/GenBank/DDBJ databases">
        <title>WGS assembly of Ceratodon purpureus strain R40.</title>
        <authorList>
            <person name="Carey S.B."/>
            <person name="Jenkins J."/>
            <person name="Shu S."/>
            <person name="Lovell J.T."/>
            <person name="Sreedasyam A."/>
            <person name="Maumus F."/>
            <person name="Tiley G.P."/>
            <person name="Fernandez-Pozo N."/>
            <person name="Barry K."/>
            <person name="Chen C."/>
            <person name="Wang M."/>
            <person name="Lipzen A."/>
            <person name="Daum C."/>
            <person name="Saski C.A."/>
            <person name="Payton A.C."/>
            <person name="Mcbreen J.C."/>
            <person name="Conrad R.E."/>
            <person name="Kollar L.M."/>
            <person name="Olsson S."/>
            <person name="Huttunen S."/>
            <person name="Landis J.B."/>
            <person name="Wickett N.J."/>
            <person name="Johnson M.G."/>
            <person name="Rensing S.A."/>
            <person name="Grimwood J."/>
            <person name="Schmutz J."/>
            <person name="Mcdaniel S.F."/>
        </authorList>
    </citation>
    <scope>NUCLEOTIDE SEQUENCE</scope>
    <source>
        <strain evidence="2">R40</strain>
    </source>
</reference>
<keyword evidence="3" id="KW-1185">Reference proteome</keyword>
<organism evidence="2 3">
    <name type="scientific">Ceratodon purpureus</name>
    <name type="common">Fire moss</name>
    <name type="synonym">Dicranum purpureum</name>
    <dbReference type="NCBI Taxonomy" id="3225"/>
    <lineage>
        <taxon>Eukaryota</taxon>
        <taxon>Viridiplantae</taxon>
        <taxon>Streptophyta</taxon>
        <taxon>Embryophyta</taxon>
        <taxon>Bryophyta</taxon>
        <taxon>Bryophytina</taxon>
        <taxon>Bryopsida</taxon>
        <taxon>Dicranidae</taxon>
        <taxon>Pseudoditrichales</taxon>
        <taxon>Ditrichaceae</taxon>
        <taxon>Ceratodon</taxon>
    </lineage>
</organism>
<evidence type="ECO:0000313" key="3">
    <source>
        <dbReference type="Proteomes" id="UP000822688"/>
    </source>
</evidence>
<dbReference type="AlphaFoldDB" id="A0A8T0GT89"/>
<comment type="caution">
    <text evidence="2">The sequence shown here is derived from an EMBL/GenBank/DDBJ whole genome shotgun (WGS) entry which is preliminary data.</text>
</comment>